<accession>A0A8S5LMJ0</accession>
<organism evidence="1">
    <name type="scientific">Siphoviridae sp. ctkyH28</name>
    <dbReference type="NCBI Taxonomy" id="2827585"/>
    <lineage>
        <taxon>Viruses</taxon>
        <taxon>Duplodnaviria</taxon>
        <taxon>Heunggongvirae</taxon>
        <taxon>Uroviricota</taxon>
        <taxon>Caudoviricetes</taxon>
    </lineage>
</organism>
<reference evidence="1" key="1">
    <citation type="journal article" date="2021" name="Proc. Natl. Acad. Sci. U.S.A.">
        <title>A Catalog of Tens of Thousands of Viruses from Human Metagenomes Reveals Hidden Associations with Chronic Diseases.</title>
        <authorList>
            <person name="Tisza M.J."/>
            <person name="Buck C.B."/>
        </authorList>
    </citation>
    <scope>NUCLEOTIDE SEQUENCE</scope>
    <source>
        <strain evidence="1">CtkyH28</strain>
    </source>
</reference>
<evidence type="ECO:0000313" key="1">
    <source>
        <dbReference type="EMBL" id="DAD71193.1"/>
    </source>
</evidence>
<sequence length="56" mass="6210">MKAGTTEWTETKTIKVGNCTVVIHRPKLSPEEREARERAVEVALAKYGRAVEAAVK</sequence>
<protein>
    <submittedName>
        <fullName evidence="1">Uncharacterized protein</fullName>
    </submittedName>
</protein>
<dbReference type="EMBL" id="BK015877">
    <property type="protein sequence ID" value="DAD71193.1"/>
    <property type="molecule type" value="Genomic_DNA"/>
</dbReference>
<name>A0A8S5LMJ0_9CAUD</name>
<proteinExistence type="predicted"/>